<name>A0A8J3VTB1_9ACTN</name>
<evidence type="ECO:0000313" key="2">
    <source>
        <dbReference type="EMBL" id="GIH17471.1"/>
    </source>
</evidence>
<dbReference type="Gene3D" id="1.25.40.10">
    <property type="entry name" value="Tetratricopeptide repeat domain"/>
    <property type="match status" value="2"/>
</dbReference>
<dbReference type="SUPFAM" id="SSF48452">
    <property type="entry name" value="TPR-like"/>
    <property type="match status" value="2"/>
</dbReference>
<evidence type="ECO:0000256" key="1">
    <source>
        <dbReference type="SAM" id="MobiDB-lite"/>
    </source>
</evidence>
<organism evidence="2 3">
    <name type="scientific">Rugosimonospora africana</name>
    <dbReference type="NCBI Taxonomy" id="556532"/>
    <lineage>
        <taxon>Bacteria</taxon>
        <taxon>Bacillati</taxon>
        <taxon>Actinomycetota</taxon>
        <taxon>Actinomycetes</taxon>
        <taxon>Micromonosporales</taxon>
        <taxon>Micromonosporaceae</taxon>
        <taxon>Rugosimonospora</taxon>
    </lineage>
</organism>
<dbReference type="AlphaFoldDB" id="A0A8J3VTB1"/>
<gene>
    <name evidence="2" type="ORF">Raf01_56430</name>
</gene>
<dbReference type="PANTHER" id="PTHR47691">
    <property type="entry name" value="REGULATOR-RELATED"/>
    <property type="match status" value="1"/>
</dbReference>
<dbReference type="SUPFAM" id="SSF52540">
    <property type="entry name" value="P-loop containing nucleoside triphosphate hydrolases"/>
    <property type="match status" value="1"/>
</dbReference>
<dbReference type="GO" id="GO:0043531">
    <property type="term" value="F:ADP binding"/>
    <property type="evidence" value="ECO:0007669"/>
    <property type="project" value="InterPro"/>
</dbReference>
<accession>A0A8J3VTB1</accession>
<dbReference type="PANTHER" id="PTHR47691:SF3">
    <property type="entry name" value="HTH-TYPE TRANSCRIPTIONAL REGULATOR RV0890C-RELATED"/>
    <property type="match status" value="1"/>
</dbReference>
<reference evidence="2" key="1">
    <citation type="submission" date="2021-01" db="EMBL/GenBank/DDBJ databases">
        <title>Whole genome shotgun sequence of Rugosimonospora africana NBRC 104875.</title>
        <authorList>
            <person name="Komaki H."/>
            <person name="Tamura T."/>
        </authorList>
    </citation>
    <scope>NUCLEOTIDE SEQUENCE</scope>
    <source>
        <strain evidence="2">NBRC 104875</strain>
    </source>
</reference>
<comment type="caution">
    <text evidence="2">The sequence shown here is derived from an EMBL/GenBank/DDBJ whole genome shotgun (WGS) entry which is preliminary data.</text>
</comment>
<sequence>MPAHIRLVVALVAIAGWVLGYLLVKFLSTGLLTDPSWRRPSRKLAAGRGRRRREYVIPTEVPPPPGVLIGRDEQVRTICEHLMRPAGDGPSVVVLTGPTGVGKSALAIGIAQVLADRYRDGQLLARLDRAAPGQQGVDDVLRTFVTALQEQGDAMPATGPELVRRYRELTASRRVLVILESARDPEQVRPLLPRGRGCGAILTSWHTLALDPSWLPVPIDRLSDESALRVLDALVGNGRVEAEAADALRIAEATAGHPFALQVAGAALASRRNWTLKVAVQRMSEARLVPAVGQTLPAYSAALDLSYALLTEQERRGLLMLGLIEEPTFAPWMLGALLRGAERAVRDGGLPAAPNGAVSPGADPDGDSDPGVDATAERILDRLVYARLVERRLDDATGVATFRIAGHIESYLKTRLFAEVPVEARQGAVDELSHARRLHGERSPERLLRYQVYQQLHDGDLSTALNTARAVLKLCRERVETAGEAVKAGSAMKASDVVDSLAAVSSRDEWERAKAEEGLALAALAEVNGELGWLEDSRRYATAARETETKPCRPRALRCLALVNARTGRLDEAQRLLDEAVVAADQLTDRWEVVRTKRDLALVQAQRGLHDRARETILDAVTTCSSSDDPARHRLPAVLWAQGTVLAATGDWDEADRVLDRAETLFAGPGPHQRLWLPWIRHQRALVALEQRRYGRAREHALRASQAFRDMNHRYGIAHCRMTIGRAYLDEGNEPAATPILEEAVQTFGGCGDRWIEAECRTWLGEAHLSAGRLKPAAEAFARAAQDFHDLGDTRSRGRARARLSVADARRRREAVEDNPLLRVARPLVVGMRVRAD</sequence>
<dbReference type="InterPro" id="IPR027417">
    <property type="entry name" value="P-loop_NTPase"/>
</dbReference>
<proteinExistence type="predicted"/>
<evidence type="ECO:0000313" key="3">
    <source>
        <dbReference type="Proteomes" id="UP000642748"/>
    </source>
</evidence>
<dbReference type="PRINTS" id="PR00364">
    <property type="entry name" value="DISEASERSIST"/>
</dbReference>
<dbReference type="InterPro" id="IPR011990">
    <property type="entry name" value="TPR-like_helical_dom_sf"/>
</dbReference>
<dbReference type="Proteomes" id="UP000642748">
    <property type="component" value="Unassembled WGS sequence"/>
</dbReference>
<dbReference type="EMBL" id="BONZ01000055">
    <property type="protein sequence ID" value="GIH17471.1"/>
    <property type="molecule type" value="Genomic_DNA"/>
</dbReference>
<keyword evidence="3" id="KW-1185">Reference proteome</keyword>
<dbReference type="Gene3D" id="3.40.50.300">
    <property type="entry name" value="P-loop containing nucleotide triphosphate hydrolases"/>
    <property type="match status" value="1"/>
</dbReference>
<evidence type="ECO:0008006" key="4">
    <source>
        <dbReference type="Google" id="ProtNLM"/>
    </source>
</evidence>
<protein>
    <recommendedName>
        <fullName evidence="4">Tetratricopeptide repeat-containing protein</fullName>
    </recommendedName>
</protein>
<feature type="region of interest" description="Disordered" evidence="1">
    <location>
        <begin position="349"/>
        <end position="371"/>
    </location>
</feature>